<evidence type="ECO:0000313" key="10">
    <source>
        <dbReference type="EMBL" id="TXG38672.1"/>
    </source>
</evidence>
<evidence type="ECO:0000256" key="3">
    <source>
        <dbReference type="ARBA" id="ARBA00022679"/>
    </source>
</evidence>
<proteinExistence type="predicted"/>
<dbReference type="SMART" id="SM00729">
    <property type="entry name" value="Elp3"/>
    <property type="match status" value="1"/>
</dbReference>
<evidence type="ECO:0000256" key="2">
    <source>
        <dbReference type="ARBA" id="ARBA00022603"/>
    </source>
</evidence>
<sequence>MKILLVRPPVPKHTIGLKHIMICEPLELEYVAASINGHELMIFDHLVEKGFKKRFKDFNPDVVVSSCYKTGTNEVIKIFRYVKTIAPKCITIVGGVHATLVPEDFADISVDIIGIGDGTMLLSEIINAIAQNQSLLDIPGVAIPIRKGELIKSPKRPYMPKADTLPLPRRDLVKHLKHKYYYLMHKPVVTMKTTWGCWYKCNFCFTWKITDGLPYSRSPESIVKELLTIEESEIYIVDDIFLINNSRLEKLAKLIKAHNIKKNYLCYARADFIVENEDVIKLWAELGLKAVFIGLDAITDEELKDMNKQSPAHYNKLAIEILRKYKVDTYGSLIPGADYVKKDWNKLWKFIKESKLYYVNISPATPLPGAADYKNLKPYLTVPEDAHDLFDLSHQLLPTKLTKKQYYRELLKLYGKTILNMKRANENTFRTLPSIWTINYWNIILGAIKIGLQFYNGHNHHSEKELMISRYKGIELKDYSFNSKFNHPSFQNFVTKEVSFTEDMANAVG</sequence>
<dbReference type="Proteomes" id="UP000321080">
    <property type="component" value="Unassembled WGS sequence"/>
</dbReference>
<reference evidence="10 11" key="1">
    <citation type="submission" date="2019-08" db="EMBL/GenBank/DDBJ databases">
        <title>Seonamhaeicola sediminis sp. nov., isolated from marine sediment.</title>
        <authorList>
            <person name="Cao W.R."/>
        </authorList>
    </citation>
    <scope>NUCLEOTIDE SEQUENCE [LARGE SCALE GENOMIC DNA]</scope>
    <source>
        <strain evidence="10 11">1505</strain>
    </source>
</reference>
<evidence type="ECO:0000256" key="1">
    <source>
        <dbReference type="ARBA" id="ARBA00001966"/>
    </source>
</evidence>
<dbReference type="Pfam" id="PF04055">
    <property type="entry name" value="Radical_SAM"/>
    <property type="match status" value="1"/>
</dbReference>
<evidence type="ECO:0000256" key="6">
    <source>
        <dbReference type="ARBA" id="ARBA00023004"/>
    </source>
</evidence>
<dbReference type="SFLD" id="SFLDG01123">
    <property type="entry name" value="methyltransferase_(Class_B)"/>
    <property type="match status" value="1"/>
</dbReference>
<dbReference type="SFLD" id="SFLDG01082">
    <property type="entry name" value="B12-binding_domain_containing"/>
    <property type="match status" value="1"/>
</dbReference>
<feature type="domain" description="B12-binding" evidence="8">
    <location>
        <begin position="1"/>
        <end position="136"/>
    </location>
</feature>
<dbReference type="Gene3D" id="3.40.50.280">
    <property type="entry name" value="Cobalamin-binding domain"/>
    <property type="match status" value="1"/>
</dbReference>
<keyword evidence="6" id="KW-0408">Iron</keyword>
<dbReference type="OrthoDB" id="9801424at2"/>
<dbReference type="SFLD" id="SFLDS00029">
    <property type="entry name" value="Radical_SAM"/>
    <property type="match status" value="1"/>
</dbReference>
<dbReference type="AlphaFoldDB" id="A0A5C7GK68"/>
<dbReference type="Gene3D" id="3.80.30.20">
    <property type="entry name" value="tm_1862 like domain"/>
    <property type="match status" value="1"/>
</dbReference>
<dbReference type="GO" id="GO:0051539">
    <property type="term" value="F:4 iron, 4 sulfur cluster binding"/>
    <property type="evidence" value="ECO:0007669"/>
    <property type="project" value="UniProtKB-KW"/>
</dbReference>
<dbReference type="GO" id="GO:0031419">
    <property type="term" value="F:cobalamin binding"/>
    <property type="evidence" value="ECO:0007669"/>
    <property type="project" value="InterPro"/>
</dbReference>
<comment type="caution">
    <text evidence="10">The sequence shown here is derived from an EMBL/GenBank/DDBJ whole genome shotgun (WGS) entry which is preliminary data.</text>
</comment>
<dbReference type="InterPro" id="IPR006158">
    <property type="entry name" value="Cobalamin-bd"/>
</dbReference>
<keyword evidence="3" id="KW-0808">Transferase</keyword>
<organism evidence="10 11">
    <name type="scientific">Seonamhaeicola maritimus</name>
    <dbReference type="NCBI Taxonomy" id="2591822"/>
    <lineage>
        <taxon>Bacteria</taxon>
        <taxon>Pseudomonadati</taxon>
        <taxon>Bacteroidota</taxon>
        <taxon>Flavobacteriia</taxon>
        <taxon>Flavobacteriales</taxon>
        <taxon>Flavobacteriaceae</taxon>
    </lineage>
</organism>
<dbReference type="InterPro" id="IPR023404">
    <property type="entry name" value="rSAM_horseshoe"/>
</dbReference>
<keyword evidence="7" id="KW-0411">Iron-sulfur</keyword>
<evidence type="ECO:0000313" key="11">
    <source>
        <dbReference type="Proteomes" id="UP000321080"/>
    </source>
</evidence>
<dbReference type="CDD" id="cd02068">
    <property type="entry name" value="radical_SAM_B12_BD"/>
    <property type="match status" value="1"/>
</dbReference>
<evidence type="ECO:0000259" key="9">
    <source>
        <dbReference type="PROSITE" id="PS51918"/>
    </source>
</evidence>
<keyword evidence="4" id="KW-0949">S-adenosyl-L-methionine</keyword>
<dbReference type="GO" id="GO:0046872">
    <property type="term" value="F:metal ion binding"/>
    <property type="evidence" value="ECO:0007669"/>
    <property type="project" value="UniProtKB-KW"/>
</dbReference>
<evidence type="ECO:0000256" key="4">
    <source>
        <dbReference type="ARBA" id="ARBA00022691"/>
    </source>
</evidence>
<dbReference type="InterPro" id="IPR007197">
    <property type="entry name" value="rSAM"/>
</dbReference>
<dbReference type="PANTHER" id="PTHR43409:SF7">
    <property type="entry name" value="BLL1977 PROTEIN"/>
    <property type="match status" value="1"/>
</dbReference>
<name>A0A5C7GK68_9FLAO</name>
<dbReference type="InterPro" id="IPR006638">
    <property type="entry name" value="Elp3/MiaA/NifB-like_rSAM"/>
</dbReference>
<dbReference type="GO" id="GO:0003824">
    <property type="term" value="F:catalytic activity"/>
    <property type="evidence" value="ECO:0007669"/>
    <property type="project" value="InterPro"/>
</dbReference>
<dbReference type="SUPFAM" id="SSF102114">
    <property type="entry name" value="Radical SAM enzymes"/>
    <property type="match status" value="1"/>
</dbReference>
<dbReference type="Pfam" id="PF02310">
    <property type="entry name" value="B12-binding"/>
    <property type="match status" value="1"/>
</dbReference>
<evidence type="ECO:0000259" key="8">
    <source>
        <dbReference type="PROSITE" id="PS51332"/>
    </source>
</evidence>
<dbReference type="PROSITE" id="PS51918">
    <property type="entry name" value="RADICAL_SAM"/>
    <property type="match status" value="1"/>
</dbReference>
<protein>
    <submittedName>
        <fullName evidence="10">Radical SAM protein</fullName>
    </submittedName>
</protein>
<dbReference type="PANTHER" id="PTHR43409">
    <property type="entry name" value="ANAEROBIC MAGNESIUM-PROTOPORPHYRIN IX MONOMETHYL ESTER CYCLASE-RELATED"/>
    <property type="match status" value="1"/>
</dbReference>
<gene>
    <name evidence="10" type="ORF">FUA22_01965</name>
</gene>
<keyword evidence="11" id="KW-1185">Reference proteome</keyword>
<accession>A0A5C7GK68</accession>
<dbReference type="CDD" id="cd01335">
    <property type="entry name" value="Radical_SAM"/>
    <property type="match status" value="1"/>
</dbReference>
<feature type="domain" description="Radical SAM core" evidence="9">
    <location>
        <begin position="183"/>
        <end position="400"/>
    </location>
</feature>
<dbReference type="RefSeq" id="WP_147766054.1">
    <property type="nucleotide sequence ID" value="NZ_VRKQ01000008.1"/>
</dbReference>
<dbReference type="InterPro" id="IPR034466">
    <property type="entry name" value="Methyltransferase_Class_B"/>
</dbReference>
<keyword evidence="2" id="KW-0489">Methyltransferase</keyword>
<dbReference type="GO" id="GO:0005829">
    <property type="term" value="C:cytosol"/>
    <property type="evidence" value="ECO:0007669"/>
    <property type="project" value="TreeGrafter"/>
</dbReference>
<keyword evidence="5" id="KW-0479">Metal-binding</keyword>
<dbReference type="PROSITE" id="PS51332">
    <property type="entry name" value="B12_BINDING"/>
    <property type="match status" value="1"/>
</dbReference>
<dbReference type="EMBL" id="VRKQ01000008">
    <property type="protein sequence ID" value="TXG38672.1"/>
    <property type="molecule type" value="Genomic_DNA"/>
</dbReference>
<evidence type="ECO:0000256" key="7">
    <source>
        <dbReference type="ARBA" id="ARBA00023014"/>
    </source>
</evidence>
<dbReference type="InterPro" id="IPR058240">
    <property type="entry name" value="rSAM_sf"/>
</dbReference>
<dbReference type="InterPro" id="IPR051198">
    <property type="entry name" value="BchE-like"/>
</dbReference>
<evidence type="ECO:0000256" key="5">
    <source>
        <dbReference type="ARBA" id="ARBA00022723"/>
    </source>
</evidence>
<comment type="cofactor">
    <cofactor evidence="1">
        <name>[4Fe-4S] cluster</name>
        <dbReference type="ChEBI" id="CHEBI:49883"/>
    </cofactor>
</comment>